<evidence type="ECO:0000313" key="3">
    <source>
        <dbReference type="Proteomes" id="UP000245702"/>
    </source>
</evidence>
<gene>
    <name evidence="2" type="ORF">SSPH_01854</name>
</gene>
<protein>
    <submittedName>
        <fullName evidence="2">Uncharacterized protein</fullName>
    </submittedName>
</protein>
<organism evidence="2 3">
    <name type="scientific">Sporomusa sphaeroides DSM 2875</name>
    <dbReference type="NCBI Taxonomy" id="1337886"/>
    <lineage>
        <taxon>Bacteria</taxon>
        <taxon>Bacillati</taxon>
        <taxon>Bacillota</taxon>
        <taxon>Negativicutes</taxon>
        <taxon>Selenomonadales</taxon>
        <taxon>Sporomusaceae</taxon>
        <taxon>Sporomusa</taxon>
    </lineage>
</organism>
<dbReference type="Proteomes" id="UP000245702">
    <property type="component" value="Unassembled WGS sequence"/>
</dbReference>
<comment type="caution">
    <text evidence="2">The sequence shown here is derived from an EMBL/GenBank/DDBJ whole genome shotgun (WGS) entry which is preliminary data.</text>
</comment>
<sequence>MYNKVKKIIKSIIAVGGNMTELIKVTIKNVLCSDTIMPDLWPDTDYRKHVPKSAKQLAERNWKTTGSSLRKAMDKVGSEDGPKV</sequence>
<evidence type="ECO:0000256" key="1">
    <source>
        <dbReference type="SAM" id="MobiDB-lite"/>
    </source>
</evidence>
<dbReference type="EMBL" id="FCOW01000008">
    <property type="protein sequence ID" value="CVK19205.1"/>
    <property type="molecule type" value="Genomic_DNA"/>
</dbReference>
<proteinExistence type="predicted"/>
<dbReference type="RefSeq" id="WP_075756219.1">
    <property type="nucleotide sequence ID" value="NZ_CP146991.1"/>
</dbReference>
<accession>A0ABP2C467</accession>
<feature type="compositionally biased region" description="Basic and acidic residues" evidence="1">
    <location>
        <begin position="71"/>
        <end position="84"/>
    </location>
</feature>
<name>A0ABP2C467_9FIRM</name>
<reference evidence="2 3" key="1">
    <citation type="submission" date="2016-01" db="EMBL/GenBank/DDBJ databases">
        <authorList>
            <person name="Brown R."/>
        </authorList>
    </citation>
    <scope>NUCLEOTIDE SEQUENCE [LARGE SCALE GENOMIC DNA]</scope>
    <source>
        <strain evidence="2">Sporomusa sphaeroides DSM 2875</strain>
    </source>
</reference>
<keyword evidence="3" id="KW-1185">Reference proteome</keyword>
<feature type="region of interest" description="Disordered" evidence="1">
    <location>
        <begin position="52"/>
        <end position="84"/>
    </location>
</feature>
<evidence type="ECO:0000313" key="2">
    <source>
        <dbReference type="EMBL" id="CVK19205.1"/>
    </source>
</evidence>